<reference evidence="1" key="1">
    <citation type="journal article" date="2020" name="G3 (Bethesda)">
        <title>High-Quality Assemblies for Three Invasive Social Wasps from the &lt;i&gt;Vespula&lt;/i&gt; Genus.</title>
        <authorList>
            <person name="Harrop T.W.R."/>
            <person name="Guhlin J."/>
            <person name="McLaughlin G.M."/>
            <person name="Permina E."/>
            <person name="Stockwell P."/>
            <person name="Gilligan J."/>
            <person name="Le Lec M.F."/>
            <person name="Gruber M.A.M."/>
            <person name="Quinn O."/>
            <person name="Lovegrove M."/>
            <person name="Duncan E.J."/>
            <person name="Remnant E.J."/>
            <person name="Van Eeckhoven J."/>
            <person name="Graham B."/>
            <person name="Knapp R.A."/>
            <person name="Langford K.W."/>
            <person name="Kronenberg Z."/>
            <person name="Press M.O."/>
            <person name="Eacker S.M."/>
            <person name="Wilson-Rankin E.E."/>
            <person name="Purcell J."/>
            <person name="Lester P.J."/>
            <person name="Dearden P.K."/>
        </authorList>
    </citation>
    <scope>NUCLEOTIDE SEQUENCE</scope>
    <source>
        <strain evidence="1">Marl-1</strain>
    </source>
</reference>
<dbReference type="Proteomes" id="UP000614350">
    <property type="component" value="Unassembled WGS sequence"/>
</dbReference>
<sequence length="127" mass="14800">MVVMVASTLLVKEKQEEKKEDGWIGGTTFYRRIFVEKDRLPSMVAKTKDDEYVRGVWWEEEVEEEEEEEEKGSGKESFRVTWLLNLGWNALYGVDGGYGGFTRRYQGCTIECYRMTPKPLVNSQRIA</sequence>
<accession>A0A834JRC8</accession>
<organism evidence="1 2">
    <name type="scientific">Vespula vulgaris</name>
    <name type="common">Yellow jacket</name>
    <name type="synonym">Wasp</name>
    <dbReference type="NCBI Taxonomy" id="7454"/>
    <lineage>
        <taxon>Eukaryota</taxon>
        <taxon>Metazoa</taxon>
        <taxon>Ecdysozoa</taxon>
        <taxon>Arthropoda</taxon>
        <taxon>Hexapoda</taxon>
        <taxon>Insecta</taxon>
        <taxon>Pterygota</taxon>
        <taxon>Neoptera</taxon>
        <taxon>Endopterygota</taxon>
        <taxon>Hymenoptera</taxon>
        <taxon>Apocrita</taxon>
        <taxon>Aculeata</taxon>
        <taxon>Vespoidea</taxon>
        <taxon>Vespidae</taxon>
        <taxon>Vespinae</taxon>
        <taxon>Vespula</taxon>
    </lineage>
</organism>
<protein>
    <submittedName>
        <fullName evidence="1">Uncharacterized protein</fullName>
    </submittedName>
</protein>
<evidence type="ECO:0000313" key="1">
    <source>
        <dbReference type="EMBL" id="KAF7393096.1"/>
    </source>
</evidence>
<comment type="caution">
    <text evidence="1">The sequence shown here is derived from an EMBL/GenBank/DDBJ whole genome shotgun (WGS) entry which is preliminary data.</text>
</comment>
<name>A0A834JRC8_VESVU</name>
<keyword evidence="2" id="KW-1185">Reference proteome</keyword>
<gene>
    <name evidence="1" type="ORF">HZH66_008929</name>
</gene>
<dbReference type="EMBL" id="JACSEA010000009">
    <property type="protein sequence ID" value="KAF7393096.1"/>
    <property type="molecule type" value="Genomic_DNA"/>
</dbReference>
<evidence type="ECO:0000313" key="2">
    <source>
        <dbReference type="Proteomes" id="UP000614350"/>
    </source>
</evidence>
<dbReference type="AlphaFoldDB" id="A0A834JRC8"/>
<proteinExistence type="predicted"/>